<protein>
    <submittedName>
        <fullName evidence="1">Uncharacterized protein</fullName>
    </submittedName>
</protein>
<dbReference type="RefSeq" id="WP_165141849.1">
    <property type="nucleotide sequence ID" value="NZ_CP049255.1"/>
</dbReference>
<evidence type="ECO:0000313" key="2">
    <source>
        <dbReference type="Proteomes" id="UP000529310"/>
    </source>
</evidence>
<comment type="caution">
    <text evidence="1">The sequence shown here is derived from an EMBL/GenBank/DDBJ whole genome shotgun (WGS) entry which is preliminary data.</text>
</comment>
<gene>
    <name evidence="1" type="ORF">FHX49_000632</name>
</gene>
<organism evidence="1 2">
    <name type="scientific">Microbacterium endophyticum</name>
    <dbReference type="NCBI Taxonomy" id="1526412"/>
    <lineage>
        <taxon>Bacteria</taxon>
        <taxon>Bacillati</taxon>
        <taxon>Actinomycetota</taxon>
        <taxon>Actinomycetes</taxon>
        <taxon>Micrococcales</taxon>
        <taxon>Microbacteriaceae</taxon>
        <taxon>Microbacterium</taxon>
    </lineage>
</organism>
<dbReference type="Proteomes" id="UP000529310">
    <property type="component" value="Unassembled WGS sequence"/>
</dbReference>
<keyword evidence="2" id="KW-1185">Reference proteome</keyword>
<evidence type="ECO:0000313" key="1">
    <source>
        <dbReference type="EMBL" id="MBB2975091.1"/>
    </source>
</evidence>
<name>A0A7W4V1E6_9MICO</name>
<proteinExistence type="predicted"/>
<dbReference type="AlphaFoldDB" id="A0A7W4V1E6"/>
<accession>A0A7W4V1E6</accession>
<sequence length="403" mass="44753">MDKRIEKELVLLRAQRTRLVDEMHRVDVAMGSTAAKALASDRYASKSAIARLLGFSHTHVGNLIEASSRELPPEPETLVPVMENTLAGDYVTSIGARITRSVSAFSEADVLFQSEIDPRALLLESQESESPCMMWLLDNGQWVGVSAATVGYNGSGCSLSIEALTRAGIRPEIAEEIVGWRFCDAVDIEDPSTWKTSRKWPVHSREIPKRMGDRLIVPFGDLLREERFPSTNWLPVRAPGIDETGFYPSDTGQTSFQAWLRFLDDEDGTGLPNWAQGGRVARVFRNSEAAFEDGFSLSTRGGLWTENTLQPCVVIEQGFVQLWGFFHAPLNRTQYLPDEAYEVLAMAGVYPNSLRERDERASRPWARFVASLGPSKDGLPDRIDISGDENGCVQFTPDLPLNA</sequence>
<dbReference type="EMBL" id="JACHWQ010000001">
    <property type="protein sequence ID" value="MBB2975091.1"/>
    <property type="molecule type" value="Genomic_DNA"/>
</dbReference>
<reference evidence="1 2" key="1">
    <citation type="submission" date="2020-08" db="EMBL/GenBank/DDBJ databases">
        <title>Sequencing the genomes of 1000 actinobacteria strains.</title>
        <authorList>
            <person name="Klenk H.-P."/>
        </authorList>
    </citation>
    <scope>NUCLEOTIDE SEQUENCE [LARGE SCALE GENOMIC DNA]</scope>
    <source>
        <strain evidence="1 2">DSM 27099</strain>
    </source>
</reference>